<evidence type="ECO:0000313" key="9">
    <source>
        <dbReference type="EMBL" id="MBB4566947.1"/>
    </source>
</evidence>
<dbReference type="Pfam" id="PF00126">
    <property type="entry name" value="HTH_1"/>
    <property type="match status" value="1"/>
</dbReference>
<dbReference type="PRINTS" id="PR00039">
    <property type="entry name" value="HTHLYSR"/>
</dbReference>
<keyword evidence="4" id="KW-0804">Transcription</keyword>
<keyword evidence="2" id="KW-0805">Transcription regulation</keyword>
<dbReference type="Pfam" id="PF03466">
    <property type="entry name" value="LysR_substrate"/>
    <property type="match status" value="1"/>
</dbReference>
<reference evidence="9 10" key="1">
    <citation type="submission" date="2020-08" db="EMBL/GenBank/DDBJ databases">
        <title>Genomic Encyclopedia of Type Strains, Phase IV (KMG-V): Genome sequencing to study the core and pangenomes of soil and plant-associated prokaryotes.</title>
        <authorList>
            <person name="Whitman W."/>
        </authorList>
    </citation>
    <scope>NUCLEOTIDE SEQUENCE [LARGE SCALE GENOMIC DNA]</scope>
    <source>
        <strain evidence="9 10">SEMIA 492</strain>
    </source>
</reference>
<keyword evidence="3 9" id="KW-0238">DNA-binding</keyword>
<evidence type="ECO:0000256" key="5">
    <source>
        <dbReference type="ARBA" id="ARBA00054626"/>
    </source>
</evidence>
<dbReference type="InterPro" id="IPR005119">
    <property type="entry name" value="LysR_subst-bd"/>
</dbReference>
<dbReference type="FunFam" id="1.10.10.10:FF:000001">
    <property type="entry name" value="LysR family transcriptional regulator"/>
    <property type="match status" value="1"/>
</dbReference>
<dbReference type="InterPro" id="IPR058163">
    <property type="entry name" value="LysR-type_TF_proteobact-type"/>
</dbReference>
<dbReference type="PANTHER" id="PTHR30537">
    <property type="entry name" value="HTH-TYPE TRANSCRIPTIONAL REGULATOR"/>
    <property type="match status" value="1"/>
</dbReference>
<dbReference type="Gene3D" id="1.10.10.10">
    <property type="entry name" value="Winged helix-like DNA-binding domain superfamily/Winged helix DNA-binding domain"/>
    <property type="match status" value="1"/>
</dbReference>
<dbReference type="CDD" id="cd08422">
    <property type="entry name" value="PBP2_CrgA_like"/>
    <property type="match status" value="1"/>
</dbReference>
<gene>
    <name evidence="9" type="ORF">GGE60_001048</name>
</gene>
<dbReference type="PROSITE" id="PS50931">
    <property type="entry name" value="HTH_LYSR"/>
    <property type="match status" value="1"/>
</dbReference>
<evidence type="ECO:0000256" key="2">
    <source>
        <dbReference type="ARBA" id="ARBA00023015"/>
    </source>
</evidence>
<name>A0A7W6ZQM6_9HYPH</name>
<keyword evidence="10" id="KW-1185">Reference proteome</keyword>
<dbReference type="EMBL" id="JACIIG010000002">
    <property type="protein sequence ID" value="MBB4566947.1"/>
    <property type="molecule type" value="Genomic_DNA"/>
</dbReference>
<dbReference type="GO" id="GO:0043565">
    <property type="term" value="F:sequence-specific DNA binding"/>
    <property type="evidence" value="ECO:0007669"/>
    <property type="project" value="TreeGrafter"/>
</dbReference>
<dbReference type="PANTHER" id="PTHR30537:SF66">
    <property type="entry name" value="IRON-REGULATED VIRULENCE REGULATORY PROTEIN IRGB"/>
    <property type="match status" value="1"/>
</dbReference>
<sequence>MPIAQSKDAPFDRKRVFIDAGYDLYAGCMSDRLQQLTLFVRTVEAGSFSKAAQEFGLSQPSVSRNIAELEERIGVKLLLRTTRKLMPTDAGRVFFKQAKDILSGLDEAESAARGADSLSGVLRLALPVAFGTREIAPLLRPFLERHPALTIDMLMADRFEDLVAEGVDMALRLGRQPDSSFVARRLASARRLIVASPDYLARHGTPTTPAELAQHDCLRGPSDPHAEGWSFKHGDTVTSVAVNGRVRVSSASGLIACAVEGLGLALVSLWMCRTELAAGSLMPVLSNYTLNPVDAYAVFPGGHQPSHKARALTEYLANALRSEL</sequence>
<protein>
    <recommendedName>
        <fullName evidence="6">HTH-type transcriptional regulator TtuA</fullName>
    </recommendedName>
    <alternativeName>
        <fullName evidence="7">Tartrate utilization transcriptional regulator</fullName>
    </alternativeName>
</protein>
<dbReference type="SUPFAM" id="SSF46785">
    <property type="entry name" value="Winged helix' DNA-binding domain"/>
    <property type="match status" value="1"/>
</dbReference>
<organism evidence="9 10">
    <name type="scientific">Rhizobium leucaenae</name>
    <dbReference type="NCBI Taxonomy" id="29450"/>
    <lineage>
        <taxon>Bacteria</taxon>
        <taxon>Pseudomonadati</taxon>
        <taxon>Pseudomonadota</taxon>
        <taxon>Alphaproteobacteria</taxon>
        <taxon>Hyphomicrobiales</taxon>
        <taxon>Rhizobiaceae</taxon>
        <taxon>Rhizobium/Agrobacterium group</taxon>
        <taxon>Rhizobium</taxon>
    </lineage>
</organism>
<comment type="caution">
    <text evidence="9">The sequence shown here is derived from an EMBL/GenBank/DDBJ whole genome shotgun (WGS) entry which is preliminary data.</text>
</comment>
<dbReference type="AlphaFoldDB" id="A0A7W6ZQM6"/>
<evidence type="ECO:0000256" key="7">
    <source>
        <dbReference type="ARBA" id="ARBA00083243"/>
    </source>
</evidence>
<dbReference type="FunFam" id="3.40.190.290:FF:000001">
    <property type="entry name" value="Transcriptional regulator, LysR family"/>
    <property type="match status" value="1"/>
</dbReference>
<proteinExistence type="inferred from homology"/>
<evidence type="ECO:0000256" key="4">
    <source>
        <dbReference type="ARBA" id="ARBA00023163"/>
    </source>
</evidence>
<dbReference type="InterPro" id="IPR000847">
    <property type="entry name" value="LysR_HTH_N"/>
</dbReference>
<accession>A0A7W6ZQM6</accession>
<comment type="function">
    <text evidence="5">Transcriptional regulator of the ttuABCDE tartrate utilization operon.</text>
</comment>
<comment type="similarity">
    <text evidence="1">Belongs to the LysR transcriptional regulatory family.</text>
</comment>
<evidence type="ECO:0000256" key="1">
    <source>
        <dbReference type="ARBA" id="ARBA00009437"/>
    </source>
</evidence>
<dbReference type="InterPro" id="IPR036388">
    <property type="entry name" value="WH-like_DNA-bd_sf"/>
</dbReference>
<feature type="domain" description="HTH lysR-type" evidence="8">
    <location>
        <begin position="31"/>
        <end position="88"/>
    </location>
</feature>
<evidence type="ECO:0000256" key="6">
    <source>
        <dbReference type="ARBA" id="ARBA00067332"/>
    </source>
</evidence>
<dbReference type="GO" id="GO:0006351">
    <property type="term" value="P:DNA-templated transcription"/>
    <property type="evidence" value="ECO:0007669"/>
    <property type="project" value="TreeGrafter"/>
</dbReference>
<dbReference type="Proteomes" id="UP000543836">
    <property type="component" value="Unassembled WGS sequence"/>
</dbReference>
<evidence type="ECO:0000313" key="10">
    <source>
        <dbReference type="Proteomes" id="UP000543836"/>
    </source>
</evidence>
<evidence type="ECO:0000259" key="8">
    <source>
        <dbReference type="PROSITE" id="PS50931"/>
    </source>
</evidence>
<dbReference type="GO" id="GO:0003700">
    <property type="term" value="F:DNA-binding transcription factor activity"/>
    <property type="evidence" value="ECO:0007669"/>
    <property type="project" value="InterPro"/>
</dbReference>
<dbReference type="SUPFAM" id="SSF53850">
    <property type="entry name" value="Periplasmic binding protein-like II"/>
    <property type="match status" value="1"/>
</dbReference>
<dbReference type="RefSeq" id="WP_245276445.1">
    <property type="nucleotide sequence ID" value="NZ_JACIIG010000002.1"/>
</dbReference>
<evidence type="ECO:0000256" key="3">
    <source>
        <dbReference type="ARBA" id="ARBA00023125"/>
    </source>
</evidence>
<dbReference type="InterPro" id="IPR036390">
    <property type="entry name" value="WH_DNA-bd_sf"/>
</dbReference>
<dbReference type="Gene3D" id="3.40.190.290">
    <property type="match status" value="1"/>
</dbReference>